<dbReference type="Proteomes" id="UP001063166">
    <property type="component" value="Unassembled WGS sequence"/>
</dbReference>
<feature type="coiled-coil region" evidence="1">
    <location>
        <begin position="607"/>
        <end position="667"/>
    </location>
</feature>
<keyword evidence="1" id="KW-0175">Coiled coil</keyword>
<feature type="region of interest" description="Disordered" evidence="2">
    <location>
        <begin position="160"/>
        <end position="183"/>
    </location>
</feature>
<keyword evidence="4" id="KW-1185">Reference proteome</keyword>
<feature type="compositionally biased region" description="Low complexity" evidence="2">
    <location>
        <begin position="60"/>
        <end position="70"/>
    </location>
</feature>
<comment type="caution">
    <text evidence="3">The sequence shown here is derived from an EMBL/GenBank/DDBJ whole genome shotgun (WGS) entry which is preliminary data.</text>
</comment>
<evidence type="ECO:0000313" key="4">
    <source>
        <dbReference type="Proteomes" id="UP001063166"/>
    </source>
</evidence>
<evidence type="ECO:0000256" key="1">
    <source>
        <dbReference type="SAM" id="Coils"/>
    </source>
</evidence>
<feature type="region of interest" description="Disordered" evidence="2">
    <location>
        <begin position="460"/>
        <end position="479"/>
    </location>
</feature>
<dbReference type="OrthoDB" id="3256495at2759"/>
<feature type="compositionally biased region" description="Low complexity" evidence="2">
    <location>
        <begin position="530"/>
        <end position="542"/>
    </location>
</feature>
<feature type="region of interest" description="Disordered" evidence="2">
    <location>
        <begin position="720"/>
        <end position="746"/>
    </location>
</feature>
<feature type="compositionally biased region" description="Polar residues" evidence="2">
    <location>
        <begin position="556"/>
        <end position="565"/>
    </location>
</feature>
<sequence length="765" mass="82820">MNHYSSPPETMEYPHSSSMSEGDSLSDSDWLDISSNRESDDNDSLMSGDSEREGVRMPLSRRSSISVGSSRDGDVEAWEGFVEDSGDEEVSFKPPAATISDPTAVAIESSMGASELTASIGHDPAEEQRVKDALDQSLISTLSGSRSSAGSTNTSIRDLRLSFPDPLTSPRDELNGSYEDVSPSKTDVIATDVATDNAVDAGNATTDFPDMPLCKEDPGSISSTPVVAEHEVPVYPEDNKFGFDIVLYGSSSPNKWSFVQTLVQKAVLVNDITVTDMMTGSDERIRYLHLQSKTSGPLRISHWLPIHDRTESDNAADAPNFQALVNRPSLAILYLPAAVQVVPDHTLYLPVLVPSTSPATDDLSRAKAVNDWKALSIPPNKVARLGLGVGSPIFDGRDIGEVQDLRAHRLFQRLLCEMRKRPVKFLPDRLGAVHAVTLFALMSLIFGFTMNTAFRRSSVLTPTTSSAPPPSASTLWGSFGPEVNTSASATTARANAPAVTTHKDFSLSIFNPGTTSLSITSYNKRPQVASASSAAQVQASHSKPSTGTDMARSAEDTLSSETKLPTDTKTSMVVVPSAFKFEGPSGSKSTALSLVVDSLSEVLDVRVARLRNDLDELIESLDELGRAISRQTKKRVDLSKGKAREFRERVQYRHDRARGRAKELKKKGEEIIYSAGEHLIGRTKVAKQRARDLTTNLAKTEVGRAYQKAHAEWVAMLKDKGGGKEKGGEGGQAGRRNGMVKCKKRGNSASTTNFISWSYAELYLA</sequence>
<reference evidence="3" key="1">
    <citation type="submission" date="2022-07" db="EMBL/GenBank/DDBJ databases">
        <title>The genome of Lyophyllum shimeji provides insight into the initial evolution of ectomycorrhizal fungal genome.</title>
        <authorList>
            <person name="Kobayashi Y."/>
            <person name="Shibata T."/>
            <person name="Hirakawa H."/>
            <person name="Shigenobu S."/>
            <person name="Nishiyama T."/>
            <person name="Yamada A."/>
            <person name="Hasebe M."/>
            <person name="Kawaguchi M."/>
        </authorList>
    </citation>
    <scope>NUCLEOTIDE SEQUENCE</scope>
    <source>
        <strain evidence="3">AT787</strain>
    </source>
</reference>
<dbReference type="AlphaFoldDB" id="A0A9P3URR0"/>
<gene>
    <name evidence="3" type="ORF">LshimejAT787_0803220</name>
</gene>
<name>A0A9P3URR0_LYOSH</name>
<feature type="region of interest" description="Disordered" evidence="2">
    <location>
        <begin position="530"/>
        <end position="565"/>
    </location>
</feature>
<proteinExistence type="predicted"/>
<evidence type="ECO:0000313" key="3">
    <source>
        <dbReference type="EMBL" id="GLB40451.1"/>
    </source>
</evidence>
<accession>A0A9P3URR0</accession>
<protein>
    <submittedName>
        <fullName evidence="3">Uncharacterized protein</fullName>
    </submittedName>
</protein>
<dbReference type="EMBL" id="BRPK01000008">
    <property type="protein sequence ID" value="GLB40451.1"/>
    <property type="molecule type" value="Genomic_DNA"/>
</dbReference>
<feature type="region of interest" description="Disordered" evidence="2">
    <location>
        <begin position="1"/>
        <end position="78"/>
    </location>
</feature>
<organism evidence="3 4">
    <name type="scientific">Lyophyllum shimeji</name>
    <name type="common">Hon-shimeji</name>
    <name type="synonym">Tricholoma shimeji</name>
    <dbReference type="NCBI Taxonomy" id="47721"/>
    <lineage>
        <taxon>Eukaryota</taxon>
        <taxon>Fungi</taxon>
        <taxon>Dikarya</taxon>
        <taxon>Basidiomycota</taxon>
        <taxon>Agaricomycotina</taxon>
        <taxon>Agaricomycetes</taxon>
        <taxon>Agaricomycetidae</taxon>
        <taxon>Agaricales</taxon>
        <taxon>Tricholomatineae</taxon>
        <taxon>Lyophyllaceae</taxon>
        <taxon>Lyophyllum</taxon>
    </lineage>
</organism>
<evidence type="ECO:0000256" key="2">
    <source>
        <dbReference type="SAM" id="MobiDB-lite"/>
    </source>
</evidence>